<evidence type="ECO:0000313" key="8">
    <source>
        <dbReference type="EMBL" id="SJZ92208.1"/>
    </source>
</evidence>
<keyword evidence="5 6" id="KW-0472">Membrane</keyword>
<dbReference type="EMBL" id="FUWJ01000002">
    <property type="protein sequence ID" value="SJZ92208.1"/>
    <property type="molecule type" value="Genomic_DNA"/>
</dbReference>
<feature type="transmembrane region" description="Helical" evidence="6">
    <location>
        <begin position="184"/>
        <end position="204"/>
    </location>
</feature>
<evidence type="ECO:0000256" key="6">
    <source>
        <dbReference type="SAM" id="Phobius"/>
    </source>
</evidence>
<feature type="transmembrane region" description="Helical" evidence="6">
    <location>
        <begin position="38"/>
        <end position="60"/>
    </location>
</feature>
<feature type="transmembrane region" description="Helical" evidence="6">
    <location>
        <begin position="250"/>
        <end position="268"/>
    </location>
</feature>
<evidence type="ECO:0000259" key="7">
    <source>
        <dbReference type="Pfam" id="PF00892"/>
    </source>
</evidence>
<dbReference type="Proteomes" id="UP000190092">
    <property type="component" value="Unassembled WGS sequence"/>
</dbReference>
<feature type="transmembrane region" description="Helical" evidence="6">
    <location>
        <begin position="274"/>
        <end position="292"/>
    </location>
</feature>
<dbReference type="GO" id="GO:0016020">
    <property type="term" value="C:membrane"/>
    <property type="evidence" value="ECO:0007669"/>
    <property type="project" value="UniProtKB-SubCell"/>
</dbReference>
<dbReference type="SUPFAM" id="SSF103481">
    <property type="entry name" value="Multidrug resistance efflux transporter EmrE"/>
    <property type="match status" value="2"/>
</dbReference>
<feature type="transmembrane region" description="Helical" evidence="6">
    <location>
        <begin position="126"/>
        <end position="146"/>
    </location>
</feature>
<protein>
    <submittedName>
        <fullName evidence="8">Permease of the drug/metabolite transporter (DMT) superfamily</fullName>
    </submittedName>
</protein>
<feature type="transmembrane region" description="Helical" evidence="6">
    <location>
        <begin position="216"/>
        <end position="238"/>
    </location>
</feature>
<gene>
    <name evidence="8" type="ORF">SAMN02745126_02883</name>
</gene>
<reference evidence="9" key="1">
    <citation type="submission" date="2017-02" db="EMBL/GenBank/DDBJ databases">
        <authorList>
            <person name="Varghese N."/>
            <person name="Submissions S."/>
        </authorList>
    </citation>
    <scope>NUCLEOTIDE SEQUENCE [LARGE SCALE GENOMIC DNA]</scope>
    <source>
        <strain evidence="9">ATCC 27094</strain>
    </source>
</reference>
<dbReference type="AlphaFoldDB" id="A0A1T4PMU4"/>
<dbReference type="OrthoDB" id="7850605at2"/>
<accession>A0A1T4PMU4</accession>
<keyword evidence="3 6" id="KW-0812">Transmembrane</keyword>
<comment type="similarity">
    <text evidence="2">Belongs to the EamA transporter family.</text>
</comment>
<sequence length="303" mass="32464">MTDKTVPRAAWLQLGATILLFGLTWPVMKIGLMAGSPIWLAAGRATLSALTAFVLLALLGRLKWPPRGEWPVIFSVGTLQLSSFFALANLGVQNVPPGRSGVLAYTTMLWMVPLSLLVGERVGWRAIAGAALGVIGIVTLADPGRLDWHDHAIIMGHVYLLLAGFTWALAIMHTRRHRWHTSPLDVLPWQMSVATVLLWLLALVAEPDGHLDFDKWQLWVALLYIGSFAGPAGTWAAVSVTRALPPITTSLGMLGVPLMGILSSILLVGEKVTVPLLLGTGLVIAGIAIVILDRPTPSGAQPK</sequence>
<proteinExistence type="inferred from homology"/>
<name>A0A1T4PMU4_9HYPH</name>
<keyword evidence="4 6" id="KW-1133">Transmembrane helix</keyword>
<dbReference type="InterPro" id="IPR000620">
    <property type="entry name" value="EamA_dom"/>
</dbReference>
<evidence type="ECO:0000313" key="9">
    <source>
        <dbReference type="Proteomes" id="UP000190092"/>
    </source>
</evidence>
<evidence type="ECO:0000256" key="3">
    <source>
        <dbReference type="ARBA" id="ARBA00022692"/>
    </source>
</evidence>
<feature type="transmembrane region" description="Helical" evidence="6">
    <location>
        <begin position="72"/>
        <end position="90"/>
    </location>
</feature>
<feature type="transmembrane region" description="Helical" evidence="6">
    <location>
        <begin position="12"/>
        <end position="32"/>
    </location>
</feature>
<dbReference type="STRING" id="225324.SAMN02745126_02883"/>
<dbReference type="PANTHER" id="PTHR32322:SF2">
    <property type="entry name" value="EAMA DOMAIN-CONTAINING PROTEIN"/>
    <property type="match status" value="1"/>
</dbReference>
<dbReference type="Pfam" id="PF00892">
    <property type="entry name" value="EamA"/>
    <property type="match status" value="2"/>
</dbReference>
<dbReference type="PANTHER" id="PTHR32322">
    <property type="entry name" value="INNER MEMBRANE TRANSPORTER"/>
    <property type="match status" value="1"/>
</dbReference>
<feature type="transmembrane region" description="Helical" evidence="6">
    <location>
        <begin position="152"/>
        <end position="172"/>
    </location>
</feature>
<comment type="subcellular location">
    <subcellularLocation>
        <location evidence="1">Membrane</location>
        <topology evidence="1">Multi-pass membrane protein</topology>
    </subcellularLocation>
</comment>
<feature type="domain" description="EamA" evidence="7">
    <location>
        <begin position="18"/>
        <end position="139"/>
    </location>
</feature>
<evidence type="ECO:0000256" key="2">
    <source>
        <dbReference type="ARBA" id="ARBA00007362"/>
    </source>
</evidence>
<keyword evidence="9" id="KW-1185">Reference proteome</keyword>
<evidence type="ECO:0000256" key="4">
    <source>
        <dbReference type="ARBA" id="ARBA00022989"/>
    </source>
</evidence>
<dbReference type="RefSeq" id="WP_139373875.1">
    <property type="nucleotide sequence ID" value="NZ_FUWJ01000002.1"/>
</dbReference>
<feature type="transmembrane region" description="Helical" evidence="6">
    <location>
        <begin position="102"/>
        <end position="119"/>
    </location>
</feature>
<dbReference type="InterPro" id="IPR050638">
    <property type="entry name" value="AA-Vitamin_Transporters"/>
</dbReference>
<evidence type="ECO:0000256" key="5">
    <source>
        <dbReference type="ARBA" id="ARBA00023136"/>
    </source>
</evidence>
<evidence type="ECO:0000256" key="1">
    <source>
        <dbReference type="ARBA" id="ARBA00004141"/>
    </source>
</evidence>
<dbReference type="InterPro" id="IPR037185">
    <property type="entry name" value="EmrE-like"/>
</dbReference>
<feature type="domain" description="EamA" evidence="7">
    <location>
        <begin position="155"/>
        <end position="291"/>
    </location>
</feature>
<organism evidence="8 9">
    <name type="scientific">Enhydrobacter aerosaccus</name>
    <dbReference type="NCBI Taxonomy" id="225324"/>
    <lineage>
        <taxon>Bacteria</taxon>
        <taxon>Pseudomonadati</taxon>
        <taxon>Pseudomonadota</taxon>
        <taxon>Alphaproteobacteria</taxon>
        <taxon>Hyphomicrobiales</taxon>
        <taxon>Enhydrobacter</taxon>
    </lineage>
</organism>